<evidence type="ECO:0000256" key="3">
    <source>
        <dbReference type="ARBA" id="ARBA00022630"/>
    </source>
</evidence>
<evidence type="ECO:0008006" key="8">
    <source>
        <dbReference type="Google" id="ProtNLM"/>
    </source>
</evidence>
<comment type="cofactor">
    <cofactor evidence="1">
        <name>FAD</name>
        <dbReference type="ChEBI" id="CHEBI:57692"/>
    </cofactor>
</comment>
<dbReference type="PANTHER" id="PTHR42877:SF5">
    <property type="entry name" value="L-ORNITHINE N(5)-MONOOXYGENASE-RELATED"/>
    <property type="match status" value="1"/>
</dbReference>
<protein>
    <recommendedName>
        <fullName evidence="8">L-ornithine N(5)-oxygenase</fullName>
    </recommendedName>
</protein>
<dbReference type="STRING" id="69771.A0A1V6P8R1"/>
<name>A0A1V6P8R1_PENDC</name>
<accession>A0A1V6P8R1</accession>
<dbReference type="OrthoDB" id="74360at2759"/>
<evidence type="ECO:0000256" key="1">
    <source>
        <dbReference type="ARBA" id="ARBA00001974"/>
    </source>
</evidence>
<proteinExistence type="inferred from homology"/>
<keyword evidence="4" id="KW-0274">FAD</keyword>
<feature type="transmembrane region" description="Helical" evidence="5">
    <location>
        <begin position="491"/>
        <end position="514"/>
    </location>
</feature>
<keyword evidence="5" id="KW-0472">Membrane</keyword>
<evidence type="ECO:0000256" key="4">
    <source>
        <dbReference type="ARBA" id="ARBA00022827"/>
    </source>
</evidence>
<dbReference type="Gene3D" id="3.50.50.60">
    <property type="entry name" value="FAD/NAD(P)-binding domain"/>
    <property type="match status" value="2"/>
</dbReference>
<keyword evidence="7" id="KW-1185">Reference proteome</keyword>
<dbReference type="InterPro" id="IPR051209">
    <property type="entry name" value="FAD-bind_Monooxygenase_sf"/>
</dbReference>
<dbReference type="EMBL" id="MDYL01000015">
    <property type="protein sequence ID" value="OQD73389.1"/>
    <property type="molecule type" value="Genomic_DNA"/>
</dbReference>
<keyword evidence="5" id="KW-0812">Transmembrane</keyword>
<dbReference type="AlphaFoldDB" id="A0A1V6P8R1"/>
<reference evidence="7" key="1">
    <citation type="journal article" date="2017" name="Nat. Microbiol.">
        <title>Global analysis of biosynthetic gene clusters reveals vast potential of secondary metabolite production in Penicillium species.</title>
        <authorList>
            <person name="Nielsen J.C."/>
            <person name="Grijseels S."/>
            <person name="Prigent S."/>
            <person name="Ji B."/>
            <person name="Dainat J."/>
            <person name="Nielsen K.F."/>
            <person name="Frisvad J.C."/>
            <person name="Workman M."/>
            <person name="Nielsen J."/>
        </authorList>
    </citation>
    <scope>NUCLEOTIDE SEQUENCE [LARGE SCALE GENOMIC DNA]</scope>
    <source>
        <strain evidence="7">IBT 11843</strain>
    </source>
</reference>
<dbReference type="InterPro" id="IPR036188">
    <property type="entry name" value="FAD/NAD-bd_sf"/>
</dbReference>
<evidence type="ECO:0000313" key="6">
    <source>
        <dbReference type="EMBL" id="OQD73389.1"/>
    </source>
</evidence>
<dbReference type="SUPFAM" id="SSF51905">
    <property type="entry name" value="FAD/NAD(P)-binding domain"/>
    <property type="match status" value="1"/>
</dbReference>
<comment type="caution">
    <text evidence="6">The sequence shown here is derived from an EMBL/GenBank/DDBJ whole genome shotgun (WGS) entry which is preliminary data.</text>
</comment>
<keyword evidence="5" id="KW-1133">Transmembrane helix</keyword>
<sequence>MACKLQAKLNCDDYTIYDRSAAAGGAWWANKYPGCAVDIPAVFYSLSFAPNPEFSKVFPSQGEILQYFDNVAKRFGVSQHIVPNIEWEGAYWQDCSSTWLVKLKNLLTGDTFYHECQILISAVGGLVNPNIFNILGVDTFEGEIIHTARWKAGTSLHQKDVIVVGNGCSAAQLIPAIADEAKSISQFIRTPQHYLQNDNIQINDYWRFVFRYIPGALWILRIIVFLYLEGTATRFNLDGSGAKARKQSSEGSEAYIKETAPEKYWPLLIPKYDIGCKRRVFDNAKYIKCLQRSNIHLTDDPIVAIRPRSILTKSGQERPADIILLATGFSLTQYDVELQGRNGRTRNDHWADYGYKEAYKSIAMSEFPNFFYVLGPNSGKGHTSAIYSIENYVDLIVQVIAPVIKNHSSFVEVKADRERLYNERLHAAITKTIYNTSCGSYFIDQKTQKNWFIYPWSSFIMWYSTHCDSSDDWLYDIRSSKKQPRLLSMELILALAMTVLGFSIMLSLTLRLAVMSDVVTILVY</sequence>
<dbReference type="PANTHER" id="PTHR42877">
    <property type="entry name" value="L-ORNITHINE N(5)-MONOOXYGENASE-RELATED"/>
    <property type="match status" value="1"/>
</dbReference>
<gene>
    <name evidence="6" type="ORF">PENDEC_c015G05331</name>
</gene>
<evidence type="ECO:0000256" key="5">
    <source>
        <dbReference type="SAM" id="Phobius"/>
    </source>
</evidence>
<comment type="similarity">
    <text evidence="2">Belongs to the FAD-binding monooxygenase family.</text>
</comment>
<dbReference type="Proteomes" id="UP000191522">
    <property type="component" value="Unassembled WGS sequence"/>
</dbReference>
<dbReference type="OMA" id="WGSACNT"/>
<keyword evidence="3" id="KW-0285">Flavoprotein</keyword>
<evidence type="ECO:0000313" key="7">
    <source>
        <dbReference type="Proteomes" id="UP000191522"/>
    </source>
</evidence>
<organism evidence="6 7">
    <name type="scientific">Penicillium decumbens</name>
    <dbReference type="NCBI Taxonomy" id="69771"/>
    <lineage>
        <taxon>Eukaryota</taxon>
        <taxon>Fungi</taxon>
        <taxon>Dikarya</taxon>
        <taxon>Ascomycota</taxon>
        <taxon>Pezizomycotina</taxon>
        <taxon>Eurotiomycetes</taxon>
        <taxon>Eurotiomycetidae</taxon>
        <taxon>Eurotiales</taxon>
        <taxon>Aspergillaceae</taxon>
        <taxon>Penicillium</taxon>
    </lineage>
</organism>
<evidence type="ECO:0000256" key="2">
    <source>
        <dbReference type="ARBA" id="ARBA00010139"/>
    </source>
</evidence>